<organism evidence="1 2">
    <name type="scientific">Globodera rostochiensis</name>
    <name type="common">Golden nematode worm</name>
    <name type="synonym">Heterodera rostochiensis</name>
    <dbReference type="NCBI Taxonomy" id="31243"/>
    <lineage>
        <taxon>Eukaryota</taxon>
        <taxon>Metazoa</taxon>
        <taxon>Ecdysozoa</taxon>
        <taxon>Nematoda</taxon>
        <taxon>Chromadorea</taxon>
        <taxon>Rhabditida</taxon>
        <taxon>Tylenchina</taxon>
        <taxon>Tylenchomorpha</taxon>
        <taxon>Tylenchoidea</taxon>
        <taxon>Heteroderidae</taxon>
        <taxon>Heteroderinae</taxon>
        <taxon>Globodera</taxon>
    </lineage>
</organism>
<proteinExistence type="predicted"/>
<dbReference type="WBParaSite" id="Gr19_v10_g1832.t1">
    <property type="protein sequence ID" value="Gr19_v10_g1832.t1"/>
    <property type="gene ID" value="Gr19_v10_g1832"/>
</dbReference>
<keyword evidence="1" id="KW-1185">Reference proteome</keyword>
<reference evidence="2" key="1">
    <citation type="submission" date="2022-11" db="UniProtKB">
        <authorList>
            <consortium name="WormBaseParasite"/>
        </authorList>
    </citation>
    <scope>IDENTIFICATION</scope>
</reference>
<name>A0A914HLA0_GLORO</name>
<sequence length="135" mass="15704">MQWLTEMKSVPFALFTKAHACSFYETTQHDEMIFVRLMLKIGFFRGGAESAFVALRRLLLAFNRRTRNADFTPPGGGTSPKVNICPGTARCRQKCTTQPEDLPTNILTLECRMHFYITFETEVQQRMRWHRLALR</sequence>
<protein>
    <submittedName>
        <fullName evidence="2">Transposase</fullName>
    </submittedName>
</protein>
<dbReference type="Proteomes" id="UP000887572">
    <property type="component" value="Unplaced"/>
</dbReference>
<dbReference type="AlphaFoldDB" id="A0A914HLA0"/>
<accession>A0A914HLA0</accession>
<evidence type="ECO:0000313" key="2">
    <source>
        <dbReference type="WBParaSite" id="Gr19_v10_g1832.t1"/>
    </source>
</evidence>
<evidence type="ECO:0000313" key="1">
    <source>
        <dbReference type="Proteomes" id="UP000887572"/>
    </source>
</evidence>